<sequence>MVRQAKVRKKFKTAGFHLEFPHRCQIHSSCCVPIFSLLQPITIRTSGGKMATNTLDLPAELRDMVYDYLWLSSPLIDLRPGAGLEIYADYLCKSAHHHEDDNDPDTTRHPLPLLSGLPLWLLTSKTILQEGLKVFCRNGQVHLSTAEKFASEEDDDDDDDDNTPPPPKSWYNRQLFSPLLSPYSCRNLSIEPAWAVNVAPDVAGRLPFIMWEPRDLPYYHDLFADVEKAGAVKQLQFRFETTIWPRPHGHKVDLEPLGKMVSGVAPMLNRFAVFFGLPEGHGAKTRHINSIERKLWREVRKLDLEVLVGMKLTAQRAMGSRLYQAGVMCGWVLVWTRGGDRVSS</sequence>
<evidence type="ECO:0000313" key="3">
    <source>
        <dbReference type="Proteomes" id="UP000800096"/>
    </source>
</evidence>
<dbReference type="Proteomes" id="UP000800096">
    <property type="component" value="Unassembled WGS sequence"/>
</dbReference>
<name>A0A6A5QHK1_AMPQU</name>
<dbReference type="EMBL" id="ML979137">
    <property type="protein sequence ID" value="KAF1914822.1"/>
    <property type="molecule type" value="Genomic_DNA"/>
</dbReference>
<evidence type="ECO:0000313" key="2">
    <source>
        <dbReference type="EMBL" id="KAF1914822.1"/>
    </source>
</evidence>
<reference evidence="2" key="1">
    <citation type="journal article" date="2020" name="Stud. Mycol.">
        <title>101 Dothideomycetes genomes: a test case for predicting lifestyles and emergence of pathogens.</title>
        <authorList>
            <person name="Haridas S."/>
            <person name="Albert R."/>
            <person name="Binder M."/>
            <person name="Bloem J."/>
            <person name="Labutti K."/>
            <person name="Salamov A."/>
            <person name="Andreopoulos B."/>
            <person name="Baker S."/>
            <person name="Barry K."/>
            <person name="Bills G."/>
            <person name="Bluhm B."/>
            <person name="Cannon C."/>
            <person name="Castanera R."/>
            <person name="Culley D."/>
            <person name="Daum C."/>
            <person name="Ezra D."/>
            <person name="Gonzalez J."/>
            <person name="Henrissat B."/>
            <person name="Kuo A."/>
            <person name="Liang C."/>
            <person name="Lipzen A."/>
            <person name="Lutzoni F."/>
            <person name="Magnuson J."/>
            <person name="Mondo S."/>
            <person name="Nolan M."/>
            <person name="Ohm R."/>
            <person name="Pangilinan J."/>
            <person name="Park H.-J."/>
            <person name="Ramirez L."/>
            <person name="Alfaro M."/>
            <person name="Sun H."/>
            <person name="Tritt A."/>
            <person name="Yoshinaga Y."/>
            <person name="Zwiers L.-H."/>
            <person name="Turgeon B."/>
            <person name="Goodwin S."/>
            <person name="Spatafora J."/>
            <person name="Crous P."/>
            <person name="Grigoriev I."/>
        </authorList>
    </citation>
    <scope>NUCLEOTIDE SEQUENCE</scope>
    <source>
        <strain evidence="2">HMLAC05119</strain>
    </source>
</reference>
<evidence type="ECO:0000256" key="1">
    <source>
        <dbReference type="SAM" id="MobiDB-lite"/>
    </source>
</evidence>
<proteinExistence type="predicted"/>
<feature type="compositionally biased region" description="Acidic residues" evidence="1">
    <location>
        <begin position="152"/>
        <end position="162"/>
    </location>
</feature>
<accession>A0A6A5QHK1</accession>
<dbReference type="OrthoDB" id="3799620at2759"/>
<gene>
    <name evidence="2" type="ORF">BDU57DRAFT_531238</name>
</gene>
<keyword evidence="3" id="KW-1185">Reference proteome</keyword>
<dbReference type="AlphaFoldDB" id="A0A6A5QHK1"/>
<protein>
    <submittedName>
        <fullName evidence="2">Uncharacterized protein</fullName>
    </submittedName>
</protein>
<organism evidence="2 3">
    <name type="scientific">Ampelomyces quisqualis</name>
    <name type="common">Powdery mildew agent</name>
    <dbReference type="NCBI Taxonomy" id="50730"/>
    <lineage>
        <taxon>Eukaryota</taxon>
        <taxon>Fungi</taxon>
        <taxon>Dikarya</taxon>
        <taxon>Ascomycota</taxon>
        <taxon>Pezizomycotina</taxon>
        <taxon>Dothideomycetes</taxon>
        <taxon>Pleosporomycetidae</taxon>
        <taxon>Pleosporales</taxon>
        <taxon>Pleosporineae</taxon>
        <taxon>Phaeosphaeriaceae</taxon>
        <taxon>Ampelomyces</taxon>
    </lineage>
</organism>
<feature type="region of interest" description="Disordered" evidence="1">
    <location>
        <begin position="149"/>
        <end position="172"/>
    </location>
</feature>